<feature type="compositionally biased region" description="Basic residues" evidence="2">
    <location>
        <begin position="1398"/>
        <end position="1407"/>
    </location>
</feature>
<comment type="caution">
    <text evidence="4">The sequence shown here is derived from an EMBL/GenBank/DDBJ whole genome shotgun (WGS) entry which is preliminary data.</text>
</comment>
<feature type="compositionally biased region" description="Acidic residues" evidence="2">
    <location>
        <begin position="1093"/>
        <end position="1102"/>
    </location>
</feature>
<dbReference type="PROSITE" id="PS51180">
    <property type="entry name" value="BRO1"/>
    <property type="match status" value="1"/>
</dbReference>
<feature type="compositionally biased region" description="Polar residues" evidence="2">
    <location>
        <begin position="1212"/>
        <end position="1228"/>
    </location>
</feature>
<sequence length="1459" mass="161604">MDSTSKLVAAPFSFHHLFEVAHPSQIPFNHGPCIAFNAEAQKFVSFPTKRNAVLLVNEGSAQSGAGQMLRALAALGASPPKRHASIPHLNQAQAPRIGVDLVSAEKEGSFDFERVLTPVMTEMLANTQQTANNANSSPALNQSASVGDFGSRRRPIDYKLEEQRRILLQFPTPSQWSTINSLRTHAGSPERSSDGIEKLMQYYAQLLRINEKLDLNSKKLQQSFTWYEAFSTERLVMSPCIHFEMAAVLFNVAAIYSQLGCAQNLWTKDGKKIAADYFKKAAGIFIHVRDTHAKRIAVRLDKTSDLTDMFLTAASQIMSSQAMECFFDKANEDKKSSSIMSKIAAQTADYYDLALKYSKEGLHILTKQRLWLNQLTSKAYLYAAIAHFHAPLLLNAEQSLGERVARLSMARNLANRALKLSKDAGTPIQDIVKSYLDVLTSAYLLADAANYETHNHPNIDATLVSALARPMEALVHPVSASEVLGDLGRFADVLAAYQPQHADADVADHAVRAVEVTYKELESCKKEIDSRIAANSGLQNVSLKLILDENKKRAKAVSEALELIQAEESDTTLRSVLHQLEELHTSINQMHIECTTILDTSKPAAADTPLKKFFDAICTALHQETIILEPHAKELRDAETKFRSDAITNFHPLEWTHENLLAILPCLKESRVLEIDDLVHEKKREILRKDVAGILQALQPLSAECTKKMNELINFVECMEATRDASVLHSQKLRLHLIEEAANSIKHDMNTNMKLLGKISSAVSTASPKRHVEEQSRATIESFEKQIAAYNKLRSTISSETGECSRIKTETELILKACLSLKQPPNDGNTSEQAITLLIKSQSEFLKAAREMELNVAANSKPAPLKHAQNETNILADIKHRLERMKVAGHKSNPDIDEFMHLLSKLLKQQNEVDTKATDTKSTLEFLKKFLSTASSPVAKQEPKISASEKAAQDLRKFQDELHALAVAQQQEVLRLSRSKQEKMLEAKSAEAEEMHRRAEIERLGAEAWKVLSSASMIHTATAINNSNSTHGGPRLPSNVYRHPKGGQSGPSRKGHSQGNPFDLLGHQNAELPGFKHSSQFRRPSTGKKDGGDSDGPDDFYDGEDFMKEAQSEAESVVEKQELEVLHAVSHMVDSCAKNRKLHEDQAEHFKNLEVRAREREEVIAKGCEERRRDRIASRRSHSNPGNLGVPENHGFLHGLLNMDLFHLGGRTQDTTPRNNPTHHQTPASEEKNIMNWLRSQTDPENPPSAAQLREFLAYQSDRQANAAANADRVQARRQSVNTFAGGPTVMAVAVPEVVLPQKTNEAESVPVILKKKTFAEPARFNFNFGGKGSDPAKCENTEAKVFGCVAQNVSENLSDHEPTAVVGNRKPVDRTKPGMVNKGVQEPDAERVVHATNHGKGRKMKKRDSGVGGVSSSSEGSNTDLLAKQNGRKHGNLARVKFDNDMIVQHFGGSIPKN</sequence>
<proteinExistence type="predicted"/>
<evidence type="ECO:0000256" key="1">
    <source>
        <dbReference type="ARBA" id="ARBA00041284"/>
    </source>
</evidence>
<feature type="region of interest" description="Disordered" evidence="2">
    <location>
        <begin position="1364"/>
        <end position="1383"/>
    </location>
</feature>
<evidence type="ECO:0000313" key="5">
    <source>
        <dbReference type="Proteomes" id="UP000320333"/>
    </source>
</evidence>
<feature type="region of interest" description="Disordered" evidence="2">
    <location>
        <begin position="1023"/>
        <end position="1102"/>
    </location>
</feature>
<dbReference type="PANTHER" id="PTHR23030">
    <property type="entry name" value="PCD6 INTERACTING PROTEIN-RELATED"/>
    <property type="match status" value="1"/>
</dbReference>
<dbReference type="GO" id="GO:0043328">
    <property type="term" value="P:protein transport to vacuole involved in ubiquitin-dependent protein catabolic process via the multivesicular body sorting pathway"/>
    <property type="evidence" value="ECO:0007669"/>
    <property type="project" value="TreeGrafter"/>
</dbReference>
<evidence type="ECO:0000259" key="3">
    <source>
        <dbReference type="PROSITE" id="PS51180"/>
    </source>
</evidence>
<organism evidence="4 5">
    <name type="scientific">Chytriomyces confervae</name>
    <dbReference type="NCBI Taxonomy" id="246404"/>
    <lineage>
        <taxon>Eukaryota</taxon>
        <taxon>Fungi</taxon>
        <taxon>Fungi incertae sedis</taxon>
        <taxon>Chytridiomycota</taxon>
        <taxon>Chytridiomycota incertae sedis</taxon>
        <taxon>Chytridiomycetes</taxon>
        <taxon>Chytridiales</taxon>
        <taxon>Chytriomycetaceae</taxon>
        <taxon>Chytriomyces</taxon>
    </lineage>
</organism>
<feature type="region of interest" description="Disordered" evidence="2">
    <location>
        <begin position="1210"/>
        <end position="1230"/>
    </location>
</feature>
<feature type="region of interest" description="Disordered" evidence="2">
    <location>
        <begin position="1397"/>
        <end position="1433"/>
    </location>
</feature>
<evidence type="ECO:0000313" key="4">
    <source>
        <dbReference type="EMBL" id="TPX68659.1"/>
    </source>
</evidence>
<feature type="domain" description="BRO1" evidence="3">
    <location>
        <begin position="95"/>
        <end position="707"/>
    </location>
</feature>
<dbReference type="PANTHER" id="PTHR23030:SF30">
    <property type="entry name" value="TYROSINE-PROTEIN PHOSPHATASE NON-RECEPTOR TYPE 23"/>
    <property type="match status" value="1"/>
</dbReference>
<dbReference type="OrthoDB" id="64867at2759"/>
<dbReference type="SMART" id="SM01041">
    <property type="entry name" value="BRO1"/>
    <property type="match status" value="1"/>
</dbReference>
<evidence type="ECO:0000256" key="2">
    <source>
        <dbReference type="SAM" id="MobiDB-lite"/>
    </source>
</evidence>
<keyword evidence="5" id="KW-1185">Reference proteome</keyword>
<dbReference type="Gene3D" id="1.25.40.280">
    <property type="entry name" value="alix/aip1 like domains"/>
    <property type="match status" value="1"/>
</dbReference>
<dbReference type="STRING" id="246404.A0A507EX84"/>
<dbReference type="EMBL" id="QEAP01000345">
    <property type="protein sequence ID" value="TPX68659.1"/>
    <property type="molecule type" value="Genomic_DNA"/>
</dbReference>
<dbReference type="Proteomes" id="UP000320333">
    <property type="component" value="Unassembled WGS sequence"/>
</dbReference>
<protein>
    <recommendedName>
        <fullName evidence="1">BRO domain-containing protein 1</fullName>
    </recommendedName>
</protein>
<gene>
    <name evidence="4" type="ORF">CcCBS67573_g07102</name>
</gene>
<dbReference type="InterPro" id="IPR004328">
    <property type="entry name" value="BRO1_dom"/>
</dbReference>
<dbReference type="InterPro" id="IPR038499">
    <property type="entry name" value="BRO1_sf"/>
</dbReference>
<reference evidence="4 5" key="1">
    <citation type="journal article" date="2019" name="Sci. Rep.">
        <title>Comparative genomics of chytrid fungi reveal insights into the obligate biotrophic and pathogenic lifestyle of Synchytrium endobioticum.</title>
        <authorList>
            <person name="van de Vossenberg B.T.L.H."/>
            <person name="Warris S."/>
            <person name="Nguyen H.D.T."/>
            <person name="van Gent-Pelzer M.P.E."/>
            <person name="Joly D.L."/>
            <person name="van de Geest H.C."/>
            <person name="Bonants P.J.M."/>
            <person name="Smith D.S."/>
            <person name="Levesque C.A."/>
            <person name="van der Lee T.A.J."/>
        </authorList>
    </citation>
    <scope>NUCLEOTIDE SEQUENCE [LARGE SCALE GENOMIC DNA]</scope>
    <source>
        <strain evidence="4 5">CBS 675.73</strain>
    </source>
</reference>
<dbReference type="Pfam" id="PF03097">
    <property type="entry name" value="BRO1"/>
    <property type="match status" value="1"/>
</dbReference>
<accession>A0A507EX84</accession>
<dbReference type="GO" id="GO:0005768">
    <property type="term" value="C:endosome"/>
    <property type="evidence" value="ECO:0007669"/>
    <property type="project" value="TreeGrafter"/>
</dbReference>
<name>A0A507EX84_9FUNG</name>